<dbReference type="PROSITE" id="PS00194">
    <property type="entry name" value="THIOREDOXIN_1"/>
    <property type="match status" value="1"/>
</dbReference>
<sequence>MQMKRKLLIYIPIALLFAAIGAYFNLQRLEPSSPETLAVNQLFAQPMVTANGIQVPLSQWKGKPLIVNFWATWCGPCVEEMPELNNMQVELLKKNIQIIGVGIDSQENITKFADKYKITYPLYVAGTDGTALLRQFGNAAGGLPFTLLIGADGKVKKTLLGGINFDELKKDLELLQ</sequence>
<dbReference type="CDD" id="cd02966">
    <property type="entry name" value="TlpA_like_family"/>
    <property type="match status" value="1"/>
</dbReference>
<evidence type="ECO:0000259" key="6">
    <source>
        <dbReference type="PROSITE" id="PS51352"/>
    </source>
</evidence>
<dbReference type="GO" id="GO:0015036">
    <property type="term" value="F:disulfide oxidoreductase activity"/>
    <property type="evidence" value="ECO:0007669"/>
    <property type="project" value="UniProtKB-ARBA"/>
</dbReference>
<evidence type="ECO:0000256" key="3">
    <source>
        <dbReference type="ARBA" id="ARBA00023157"/>
    </source>
</evidence>
<dbReference type="InterPro" id="IPR036249">
    <property type="entry name" value="Thioredoxin-like_sf"/>
</dbReference>
<evidence type="ECO:0000256" key="2">
    <source>
        <dbReference type="ARBA" id="ARBA00022748"/>
    </source>
</evidence>
<accession>A0A843YPE0</accession>
<dbReference type="AlphaFoldDB" id="A0A843YPE0"/>
<feature type="transmembrane region" description="Helical" evidence="5">
    <location>
        <begin position="7"/>
        <end position="26"/>
    </location>
</feature>
<name>A0A843YPE0_9BURK</name>
<evidence type="ECO:0000313" key="8">
    <source>
        <dbReference type="Proteomes" id="UP000451565"/>
    </source>
</evidence>
<gene>
    <name evidence="7" type="ORF">GEV47_11780</name>
</gene>
<keyword evidence="5" id="KW-0472">Membrane</keyword>
<keyword evidence="2" id="KW-0201">Cytochrome c-type biogenesis</keyword>
<reference evidence="7 8" key="1">
    <citation type="submission" date="2019-10" db="EMBL/GenBank/DDBJ databases">
        <title>Glaciimonas soli sp. nov., a psychrophilic bacterium isolated from the forest soil of a high elevation mountain in Taiwan.</title>
        <authorList>
            <person name="Wang L.-T."/>
            <person name="Shieh W.Y."/>
        </authorList>
    </citation>
    <scope>NUCLEOTIDE SEQUENCE [LARGE SCALE GENOMIC DNA]</scope>
    <source>
        <strain evidence="7 8">GS1</strain>
    </source>
</reference>
<dbReference type="InterPro" id="IPR013766">
    <property type="entry name" value="Thioredoxin_domain"/>
</dbReference>
<dbReference type="PANTHER" id="PTHR42852">
    <property type="entry name" value="THIOL:DISULFIDE INTERCHANGE PROTEIN DSBE"/>
    <property type="match status" value="1"/>
</dbReference>
<dbReference type="GO" id="GO:0030313">
    <property type="term" value="C:cell envelope"/>
    <property type="evidence" value="ECO:0007669"/>
    <property type="project" value="UniProtKB-SubCell"/>
</dbReference>
<dbReference type="OrthoDB" id="9811352at2"/>
<organism evidence="7 8">
    <name type="scientific">Glaciimonas soli</name>
    <dbReference type="NCBI Taxonomy" id="2590999"/>
    <lineage>
        <taxon>Bacteria</taxon>
        <taxon>Pseudomonadati</taxon>
        <taxon>Pseudomonadota</taxon>
        <taxon>Betaproteobacteria</taxon>
        <taxon>Burkholderiales</taxon>
        <taxon>Oxalobacteraceae</taxon>
        <taxon>Glaciimonas</taxon>
    </lineage>
</organism>
<evidence type="ECO:0000313" key="7">
    <source>
        <dbReference type="EMBL" id="MQR01355.1"/>
    </source>
</evidence>
<protein>
    <submittedName>
        <fullName evidence="7">Redoxin family protein</fullName>
    </submittedName>
</protein>
<evidence type="ECO:0000256" key="5">
    <source>
        <dbReference type="SAM" id="Phobius"/>
    </source>
</evidence>
<dbReference type="InterPro" id="IPR050553">
    <property type="entry name" value="Thioredoxin_ResA/DsbE_sf"/>
</dbReference>
<dbReference type="InterPro" id="IPR017937">
    <property type="entry name" value="Thioredoxin_CS"/>
</dbReference>
<comment type="caution">
    <text evidence="7">The sequence shown here is derived from an EMBL/GenBank/DDBJ whole genome shotgun (WGS) entry which is preliminary data.</text>
</comment>
<feature type="domain" description="Thioredoxin" evidence="6">
    <location>
        <begin position="36"/>
        <end position="176"/>
    </location>
</feature>
<keyword evidence="4" id="KW-0676">Redox-active center</keyword>
<keyword evidence="3" id="KW-1015">Disulfide bond</keyword>
<dbReference type="Proteomes" id="UP000451565">
    <property type="component" value="Unassembled WGS sequence"/>
</dbReference>
<dbReference type="InterPro" id="IPR013740">
    <property type="entry name" value="Redoxin"/>
</dbReference>
<proteinExistence type="predicted"/>
<comment type="subcellular location">
    <subcellularLocation>
        <location evidence="1">Cell envelope</location>
    </subcellularLocation>
</comment>
<dbReference type="PROSITE" id="PS51352">
    <property type="entry name" value="THIOREDOXIN_2"/>
    <property type="match status" value="1"/>
</dbReference>
<dbReference type="GO" id="GO:0017004">
    <property type="term" value="P:cytochrome complex assembly"/>
    <property type="evidence" value="ECO:0007669"/>
    <property type="project" value="UniProtKB-KW"/>
</dbReference>
<dbReference type="SUPFAM" id="SSF52833">
    <property type="entry name" value="Thioredoxin-like"/>
    <property type="match status" value="1"/>
</dbReference>
<keyword evidence="5" id="KW-1133">Transmembrane helix</keyword>
<keyword evidence="8" id="KW-1185">Reference proteome</keyword>
<dbReference type="Gene3D" id="3.40.30.10">
    <property type="entry name" value="Glutaredoxin"/>
    <property type="match status" value="1"/>
</dbReference>
<keyword evidence="5" id="KW-0812">Transmembrane</keyword>
<dbReference type="Pfam" id="PF08534">
    <property type="entry name" value="Redoxin"/>
    <property type="match status" value="1"/>
</dbReference>
<dbReference type="PANTHER" id="PTHR42852:SF6">
    <property type="entry name" value="THIOL:DISULFIDE INTERCHANGE PROTEIN DSBE"/>
    <property type="match status" value="1"/>
</dbReference>
<evidence type="ECO:0000256" key="4">
    <source>
        <dbReference type="ARBA" id="ARBA00023284"/>
    </source>
</evidence>
<evidence type="ECO:0000256" key="1">
    <source>
        <dbReference type="ARBA" id="ARBA00004196"/>
    </source>
</evidence>
<dbReference type="EMBL" id="WINI01000006">
    <property type="protein sequence ID" value="MQR01355.1"/>
    <property type="molecule type" value="Genomic_DNA"/>
</dbReference>